<evidence type="ECO:0000256" key="7">
    <source>
        <dbReference type="ARBA" id="ARBA00024910"/>
    </source>
</evidence>
<evidence type="ECO:0000256" key="1">
    <source>
        <dbReference type="ARBA" id="ARBA00004496"/>
    </source>
</evidence>
<comment type="subunit">
    <text evidence="8">Homodimer. Interacts with FtsZ.</text>
</comment>
<dbReference type="InterPro" id="IPR007838">
    <property type="entry name" value="Cell_div_ZapA-like"/>
</dbReference>
<evidence type="ECO:0000256" key="4">
    <source>
        <dbReference type="ARBA" id="ARBA00022618"/>
    </source>
</evidence>
<organism evidence="11 12">
    <name type="scientific">Lawsonibacter hominis</name>
    <dbReference type="NCBI Taxonomy" id="2763053"/>
    <lineage>
        <taxon>Bacteria</taxon>
        <taxon>Bacillati</taxon>
        <taxon>Bacillota</taxon>
        <taxon>Clostridia</taxon>
        <taxon>Eubacteriales</taxon>
        <taxon>Oscillospiraceae</taxon>
        <taxon>Lawsonibacter</taxon>
    </lineage>
</organism>
<comment type="function">
    <text evidence="7">Activator of cell division through the inhibition of FtsZ GTPase activity, therefore promoting FtsZ assembly into bundles of protofilaments necessary for the formation of the division Z ring. It is recruited early at mid-cell but it is not essential for cell division.</text>
</comment>
<evidence type="ECO:0000313" key="12">
    <source>
        <dbReference type="Proteomes" id="UP000661435"/>
    </source>
</evidence>
<dbReference type="GO" id="GO:0000921">
    <property type="term" value="P:septin ring assembly"/>
    <property type="evidence" value="ECO:0007669"/>
    <property type="project" value="TreeGrafter"/>
</dbReference>
<dbReference type="GO" id="GO:0043093">
    <property type="term" value="P:FtsZ-dependent cytokinesis"/>
    <property type="evidence" value="ECO:0007669"/>
    <property type="project" value="TreeGrafter"/>
</dbReference>
<dbReference type="InterPro" id="IPR036192">
    <property type="entry name" value="Cell_div_ZapA-like_sf"/>
</dbReference>
<evidence type="ECO:0000256" key="9">
    <source>
        <dbReference type="ARBA" id="ARBA00033158"/>
    </source>
</evidence>
<accession>A0A8J6JGA6</accession>
<protein>
    <recommendedName>
        <fullName evidence="2">Cell division protein ZapA</fullName>
    </recommendedName>
    <alternativeName>
        <fullName evidence="9">Z ring-associated protein ZapA</fullName>
    </alternativeName>
</protein>
<comment type="caution">
    <text evidence="11">The sequence shown here is derived from an EMBL/GenBank/DDBJ whole genome shotgun (WGS) entry which is preliminary data.</text>
</comment>
<dbReference type="SUPFAM" id="SSF102829">
    <property type="entry name" value="Cell division protein ZapA-like"/>
    <property type="match status" value="1"/>
</dbReference>
<evidence type="ECO:0000256" key="6">
    <source>
        <dbReference type="ARBA" id="ARBA00023306"/>
    </source>
</evidence>
<keyword evidence="5" id="KW-0717">Septation</keyword>
<evidence type="ECO:0000256" key="3">
    <source>
        <dbReference type="ARBA" id="ARBA00022490"/>
    </source>
</evidence>
<reference evidence="11" key="1">
    <citation type="submission" date="2020-08" db="EMBL/GenBank/DDBJ databases">
        <title>Genome public.</title>
        <authorList>
            <person name="Liu C."/>
            <person name="Sun Q."/>
        </authorList>
    </citation>
    <scope>NUCLEOTIDE SEQUENCE</scope>
    <source>
        <strain evidence="11">NSJ-51</strain>
    </source>
</reference>
<dbReference type="InterPro" id="IPR053712">
    <property type="entry name" value="Bac_CellDiv_Activator"/>
</dbReference>
<proteinExistence type="predicted"/>
<evidence type="ECO:0000256" key="8">
    <source>
        <dbReference type="ARBA" id="ARBA00026068"/>
    </source>
</evidence>
<dbReference type="AlphaFoldDB" id="A0A8J6JGA6"/>
<evidence type="ECO:0000256" key="5">
    <source>
        <dbReference type="ARBA" id="ARBA00023210"/>
    </source>
</evidence>
<dbReference type="GO" id="GO:0005829">
    <property type="term" value="C:cytosol"/>
    <property type="evidence" value="ECO:0007669"/>
    <property type="project" value="TreeGrafter"/>
</dbReference>
<dbReference type="PANTHER" id="PTHR34981">
    <property type="entry name" value="CELL DIVISION PROTEIN ZAPA"/>
    <property type="match status" value="1"/>
</dbReference>
<gene>
    <name evidence="11" type="ORF">H8S57_11050</name>
</gene>
<keyword evidence="6" id="KW-0131">Cell cycle</keyword>
<name>A0A8J6JGA6_9FIRM</name>
<dbReference type="GO" id="GO:0032153">
    <property type="term" value="C:cell division site"/>
    <property type="evidence" value="ECO:0007669"/>
    <property type="project" value="TreeGrafter"/>
</dbReference>
<dbReference type="RefSeq" id="WP_186908150.1">
    <property type="nucleotide sequence ID" value="NZ_JACOPP010000015.1"/>
</dbReference>
<feature type="coiled-coil region" evidence="10">
    <location>
        <begin position="59"/>
        <end position="103"/>
    </location>
</feature>
<keyword evidence="3" id="KW-0963">Cytoplasm</keyword>
<dbReference type="GO" id="GO:0000917">
    <property type="term" value="P:division septum assembly"/>
    <property type="evidence" value="ECO:0007669"/>
    <property type="project" value="UniProtKB-KW"/>
</dbReference>
<keyword evidence="12" id="KW-1185">Reference proteome</keyword>
<dbReference type="PANTHER" id="PTHR34981:SF1">
    <property type="entry name" value="CELL DIVISION PROTEIN ZAPA"/>
    <property type="match status" value="1"/>
</dbReference>
<comment type="subcellular location">
    <subcellularLocation>
        <location evidence="1">Cytoplasm</location>
    </subcellularLocation>
</comment>
<keyword evidence="10" id="KW-0175">Coiled coil</keyword>
<keyword evidence="4 11" id="KW-0132">Cell division</keyword>
<dbReference type="Gene3D" id="6.10.250.790">
    <property type="match status" value="1"/>
</dbReference>
<dbReference type="Proteomes" id="UP000661435">
    <property type="component" value="Unassembled WGS sequence"/>
</dbReference>
<dbReference type="GO" id="GO:0030428">
    <property type="term" value="C:cell septum"/>
    <property type="evidence" value="ECO:0007669"/>
    <property type="project" value="TreeGrafter"/>
</dbReference>
<sequence length="106" mass="12001">MKNRVTVTIAGQEYTLVAAEDVRYVQRVASHVDAKVQEVLDGAKVSMVDGAVLAAVNIADEYFKEVETAENLRRQLKEYLEEATKMKLELSEAKREIFKLQNQKAK</sequence>
<dbReference type="EMBL" id="JACOPP010000015">
    <property type="protein sequence ID" value="MBC5734260.1"/>
    <property type="molecule type" value="Genomic_DNA"/>
</dbReference>
<evidence type="ECO:0000256" key="2">
    <source>
        <dbReference type="ARBA" id="ARBA00015195"/>
    </source>
</evidence>
<evidence type="ECO:0000313" key="11">
    <source>
        <dbReference type="EMBL" id="MBC5734260.1"/>
    </source>
</evidence>
<dbReference type="Pfam" id="PF05164">
    <property type="entry name" value="ZapA"/>
    <property type="match status" value="1"/>
</dbReference>
<evidence type="ECO:0000256" key="10">
    <source>
        <dbReference type="SAM" id="Coils"/>
    </source>
</evidence>